<organism evidence="1 2">
    <name type="scientific">Vibrio pomeroyi</name>
    <dbReference type="NCBI Taxonomy" id="198832"/>
    <lineage>
        <taxon>Bacteria</taxon>
        <taxon>Pseudomonadati</taxon>
        <taxon>Pseudomonadota</taxon>
        <taxon>Gammaproteobacteria</taxon>
        <taxon>Vibrionales</taxon>
        <taxon>Vibrionaceae</taxon>
        <taxon>Vibrio</taxon>
    </lineage>
</organism>
<keyword evidence="2" id="KW-1185">Reference proteome</keyword>
<comment type="caution">
    <text evidence="1">The sequence shown here is derived from an EMBL/GenBank/DDBJ whole genome shotgun (WGS) entry which is preliminary data.</text>
</comment>
<dbReference type="InterPro" id="IPR019701">
    <property type="entry name" value="Phage_P22_NinX"/>
</dbReference>
<evidence type="ECO:0000313" key="2">
    <source>
        <dbReference type="Proteomes" id="UP001570071"/>
    </source>
</evidence>
<evidence type="ECO:0000313" key="1">
    <source>
        <dbReference type="EMBL" id="MEZ8719659.1"/>
    </source>
</evidence>
<sequence length="161" mass="17523">MTQLTSNATASSKSTVTVPVRELIGTALDWAVAVCQKLPIMDDPMGFMKDAPDSSQAGFWVWGDNQKDKTLLIGGNYNPSNNWSLAGEIIDREDISFEAPSSCCEQWSATMCDGDFKFYADSAPTASMRTYVASIMGEEVEVPKRLLDLVARIEAKKALAA</sequence>
<dbReference type="Proteomes" id="UP001570071">
    <property type="component" value="Unassembled WGS sequence"/>
</dbReference>
<proteinExistence type="predicted"/>
<dbReference type="Pfam" id="PF10765">
    <property type="entry name" value="Phage_P22_NinX"/>
    <property type="match status" value="1"/>
</dbReference>
<accession>A0ABV4MR93</accession>
<name>A0ABV4MR93_9VIBR</name>
<dbReference type="EMBL" id="JBFSSG010000001">
    <property type="protein sequence ID" value="MEZ8719659.1"/>
    <property type="molecule type" value="Genomic_DNA"/>
</dbReference>
<dbReference type="RefSeq" id="WP_269336764.1">
    <property type="nucleotide sequence ID" value="NZ_JBFSSG010000001.1"/>
</dbReference>
<reference evidence="1 2" key="1">
    <citation type="journal article" date="2024" name="ISME J.">
        <title>Tailless and filamentous prophages are predominant in marine Vibrio.</title>
        <authorList>
            <person name="Steensen K."/>
            <person name="Seneca J."/>
            <person name="Bartlau N."/>
            <person name="Yu X.A."/>
            <person name="Hussain F.A."/>
            <person name="Polz M.F."/>
        </authorList>
    </citation>
    <scope>NUCLEOTIDE SEQUENCE [LARGE SCALE GENOMIC DNA]</scope>
    <source>
        <strain evidence="1 2">10N.239.312.F12</strain>
    </source>
</reference>
<protein>
    <submittedName>
        <fullName evidence="1">Phage protein NinX family protein</fullName>
    </submittedName>
</protein>
<gene>
    <name evidence="1" type="ORF">AB6D66_01175</name>
</gene>